<sequence>MTDVVRFCRSRSAGRRCTRPLGHAGLHRHRTIMWTDAGADPARCPGSGECGTPAATLADGFPDGRALCSVCHRFVELDGGSRLVPHDTSDDGEPDAEIRRRREWFNTLGW</sequence>
<accession>A0AAU6S6L5</accession>
<evidence type="ECO:0008006" key="2">
    <source>
        <dbReference type="Google" id="ProtNLM"/>
    </source>
</evidence>
<evidence type="ECO:0000313" key="1">
    <source>
        <dbReference type="EMBL" id="WZO32546.1"/>
    </source>
</evidence>
<protein>
    <recommendedName>
        <fullName evidence="2">HNH endonuclease</fullName>
    </recommendedName>
</protein>
<gene>
    <name evidence="1" type="ORF">MRBLWS13_000138</name>
</gene>
<organism evidence="1">
    <name type="scientific">Microbacterium sp. LWS13-1.2</name>
    <dbReference type="NCBI Taxonomy" id="3135264"/>
    <lineage>
        <taxon>Bacteria</taxon>
        <taxon>Bacillati</taxon>
        <taxon>Actinomycetota</taxon>
        <taxon>Actinomycetes</taxon>
        <taxon>Micrococcales</taxon>
        <taxon>Microbacteriaceae</taxon>
        <taxon>Microbacterium</taxon>
    </lineage>
</organism>
<dbReference type="AlphaFoldDB" id="A0AAU6S6L5"/>
<dbReference type="EMBL" id="CP151632">
    <property type="protein sequence ID" value="WZO32546.1"/>
    <property type="molecule type" value="Genomic_DNA"/>
</dbReference>
<name>A0AAU6S6L5_9MICO</name>
<reference evidence="1" key="1">
    <citation type="submission" date="2024-04" db="EMBL/GenBank/DDBJ databases">
        <authorList>
            <person name="Roder T."/>
            <person name="Oberhansli S."/>
            <person name="Kreuzer M."/>
        </authorList>
    </citation>
    <scope>NUCLEOTIDE SEQUENCE</scope>
    <source>
        <strain evidence="1">LWS13-1.2</strain>
    </source>
</reference>
<proteinExistence type="predicted"/>
<dbReference type="RefSeq" id="WP_349427176.1">
    <property type="nucleotide sequence ID" value="NZ_CP151632.1"/>
</dbReference>